<feature type="domain" description="Resolvase/invertase-type recombinase catalytic" evidence="1">
    <location>
        <begin position="6"/>
        <end position="102"/>
    </location>
</feature>
<dbReference type="Pfam" id="PF00239">
    <property type="entry name" value="Resolvase"/>
    <property type="match status" value="1"/>
</dbReference>
<sequence length="111" mass="12772">MKPLMYGYLRATVAPGDEEAERLERRLHELAEQEGFCFAATFRENRPGERGALSELTAELRRAEARHVVVPSLEHISRHPRVRDELLEQLREEVGAHVWTADRTVSPVCRL</sequence>
<name>A0AA41QAK9_9MICO</name>
<dbReference type="GO" id="GO:0000150">
    <property type="term" value="F:DNA strand exchange activity"/>
    <property type="evidence" value="ECO:0007669"/>
    <property type="project" value="InterPro"/>
</dbReference>
<organism evidence="2 3">
    <name type="scientific">Antribacter soli</name>
    <dbReference type="NCBI Taxonomy" id="2910976"/>
    <lineage>
        <taxon>Bacteria</taxon>
        <taxon>Bacillati</taxon>
        <taxon>Actinomycetota</taxon>
        <taxon>Actinomycetes</taxon>
        <taxon>Micrococcales</taxon>
        <taxon>Promicromonosporaceae</taxon>
        <taxon>Antribacter</taxon>
    </lineage>
</organism>
<dbReference type="Proteomes" id="UP001165405">
    <property type="component" value="Unassembled WGS sequence"/>
</dbReference>
<accession>A0AA41QAK9</accession>
<evidence type="ECO:0000313" key="3">
    <source>
        <dbReference type="Proteomes" id="UP001165405"/>
    </source>
</evidence>
<dbReference type="Gene3D" id="3.40.50.1390">
    <property type="entry name" value="Resolvase, N-terminal catalytic domain"/>
    <property type="match status" value="1"/>
</dbReference>
<dbReference type="EMBL" id="JAKGSG010000005">
    <property type="protein sequence ID" value="MCF4119576.1"/>
    <property type="molecule type" value="Genomic_DNA"/>
</dbReference>
<dbReference type="InterPro" id="IPR006119">
    <property type="entry name" value="Resolv_N"/>
</dbReference>
<keyword evidence="3" id="KW-1185">Reference proteome</keyword>
<comment type="caution">
    <text evidence="2">The sequence shown here is derived from an EMBL/GenBank/DDBJ whole genome shotgun (WGS) entry which is preliminary data.</text>
</comment>
<proteinExistence type="predicted"/>
<protein>
    <submittedName>
        <fullName evidence="2">Recombinase family protein</fullName>
    </submittedName>
</protein>
<dbReference type="GO" id="GO:0003677">
    <property type="term" value="F:DNA binding"/>
    <property type="evidence" value="ECO:0007669"/>
    <property type="project" value="InterPro"/>
</dbReference>
<evidence type="ECO:0000313" key="2">
    <source>
        <dbReference type="EMBL" id="MCF4119576.1"/>
    </source>
</evidence>
<dbReference type="AlphaFoldDB" id="A0AA41QAK9"/>
<dbReference type="InterPro" id="IPR036162">
    <property type="entry name" value="Resolvase-like_N_sf"/>
</dbReference>
<reference evidence="2" key="1">
    <citation type="submission" date="2022-01" db="EMBL/GenBank/DDBJ databases">
        <title>Antribacter sp. nov., isolated from Guizhou of China.</title>
        <authorList>
            <person name="Chengliang C."/>
            <person name="Ya Z."/>
        </authorList>
    </citation>
    <scope>NUCLEOTIDE SEQUENCE</scope>
    <source>
        <strain evidence="2">KLBMP 9083</strain>
    </source>
</reference>
<dbReference type="RefSeq" id="WP_236087267.1">
    <property type="nucleotide sequence ID" value="NZ_JAKGSG010000005.1"/>
</dbReference>
<gene>
    <name evidence="2" type="ORF">L1785_01110</name>
</gene>
<evidence type="ECO:0000259" key="1">
    <source>
        <dbReference type="Pfam" id="PF00239"/>
    </source>
</evidence>